<accession>A0A8J5XFD1</accession>
<feature type="compositionally biased region" description="Acidic residues" evidence="4">
    <location>
        <begin position="78"/>
        <end position="89"/>
    </location>
</feature>
<evidence type="ECO:0000256" key="2">
    <source>
        <dbReference type="ARBA" id="ARBA00022741"/>
    </source>
</evidence>
<name>A0A8J5XFD1_DIALT</name>
<dbReference type="Pfam" id="PF25426">
    <property type="entry name" value="AAA_lid_BCS1"/>
    <property type="match status" value="1"/>
</dbReference>
<comment type="caution">
    <text evidence="6">The sequence shown here is derived from an EMBL/GenBank/DDBJ whole genome shotgun (WGS) entry which is preliminary data.</text>
</comment>
<dbReference type="InterPro" id="IPR050747">
    <property type="entry name" value="Mitochondrial_chaperone_BCS1"/>
</dbReference>
<dbReference type="EMBL" id="JAGTXO010000018">
    <property type="protein sequence ID" value="KAG8462988.1"/>
    <property type="molecule type" value="Genomic_DNA"/>
</dbReference>
<proteinExistence type="inferred from homology"/>
<dbReference type="InterPro" id="IPR057495">
    <property type="entry name" value="AAA_lid_BCS1"/>
</dbReference>
<organism evidence="6 7">
    <name type="scientific">Diacronema lutheri</name>
    <name type="common">Unicellular marine alga</name>
    <name type="synonym">Monochrysis lutheri</name>
    <dbReference type="NCBI Taxonomy" id="2081491"/>
    <lineage>
        <taxon>Eukaryota</taxon>
        <taxon>Haptista</taxon>
        <taxon>Haptophyta</taxon>
        <taxon>Pavlovophyceae</taxon>
        <taxon>Pavlovales</taxon>
        <taxon>Pavlovaceae</taxon>
        <taxon>Diacronema</taxon>
    </lineage>
</organism>
<evidence type="ECO:0000313" key="6">
    <source>
        <dbReference type="EMBL" id="KAG8462988.1"/>
    </source>
</evidence>
<dbReference type="GO" id="GO:0005524">
    <property type="term" value="F:ATP binding"/>
    <property type="evidence" value="ECO:0007669"/>
    <property type="project" value="UniProtKB-KW"/>
</dbReference>
<dbReference type="Proteomes" id="UP000751190">
    <property type="component" value="Unassembled WGS sequence"/>
</dbReference>
<feature type="domain" description="AAA+ ATPase" evidence="5">
    <location>
        <begin position="239"/>
        <end position="368"/>
    </location>
</feature>
<keyword evidence="3" id="KW-0067">ATP-binding</keyword>
<sequence length="516" mass="54652">MSSPIVAMSHAPFRASDVSHAFDPSVMVHVEIEAGASLYAMVLAHLHDHAHDEVSTPSRRIADSPSAAKGGACCAGDESNDSDDDDECATSESSSAKTTTVRRPTSLSAGLGLFSFEYAGAAKLWALHQTIGSPVGSQCGVELYTNLVLFAERAANGLEVIQSFCDQLLRDSEMTRPGMFTIFKFNARQSTWRREARTASRPVESVVLPAETKRALVADMVDFLAPRTQRWYRKHGIPYRRSYLFHGTPGAGKTSLIQALAGEFERNLCYLNPSHPDMTDDALKHAVERAPVSSLIVLEDIDALFSKQREAKVAQSKLTFSGLLNALDGVGSSSGQVFILTTNFKEKLDDALIRPGRVDLHVAFTDATREQMVTLFAQFYKRAPAALADAFADAVVASLGGRDVSMASLQHFFVASRKRTAEEAVAHAADVAAELERRSAERAPADGKDAGAPADGAAGEGDGAAVEPEAAATAKPKSKTKGRAGGGNGGVHVHIYGGARCGGAGSDGEGDGEGGE</sequence>
<dbReference type="OMA" id="RENDCTI"/>
<keyword evidence="2" id="KW-0547">Nucleotide-binding</keyword>
<comment type="similarity">
    <text evidence="1">Belongs to the AAA ATPase family. BCS1 subfamily.</text>
</comment>
<dbReference type="InterPro" id="IPR003593">
    <property type="entry name" value="AAA+_ATPase"/>
</dbReference>
<dbReference type="PANTHER" id="PTHR23070">
    <property type="entry name" value="BCS1 AAA-TYPE ATPASE"/>
    <property type="match status" value="1"/>
</dbReference>
<feature type="compositionally biased region" description="Basic and acidic residues" evidence="4">
    <location>
        <begin position="436"/>
        <end position="449"/>
    </location>
</feature>
<dbReference type="SMART" id="SM00382">
    <property type="entry name" value="AAA"/>
    <property type="match status" value="1"/>
</dbReference>
<evidence type="ECO:0000259" key="5">
    <source>
        <dbReference type="SMART" id="SM00382"/>
    </source>
</evidence>
<evidence type="ECO:0000256" key="1">
    <source>
        <dbReference type="ARBA" id="ARBA00007448"/>
    </source>
</evidence>
<evidence type="ECO:0000256" key="3">
    <source>
        <dbReference type="ARBA" id="ARBA00022840"/>
    </source>
</evidence>
<dbReference type="SUPFAM" id="SSF52540">
    <property type="entry name" value="P-loop containing nucleoside triphosphate hydrolases"/>
    <property type="match status" value="1"/>
</dbReference>
<dbReference type="OrthoDB" id="10251412at2759"/>
<dbReference type="GO" id="GO:0016887">
    <property type="term" value="F:ATP hydrolysis activity"/>
    <property type="evidence" value="ECO:0007669"/>
    <property type="project" value="InterPro"/>
</dbReference>
<evidence type="ECO:0000256" key="4">
    <source>
        <dbReference type="SAM" id="MobiDB-lite"/>
    </source>
</evidence>
<dbReference type="Gene3D" id="3.40.50.300">
    <property type="entry name" value="P-loop containing nucleotide triphosphate hydrolases"/>
    <property type="match status" value="1"/>
</dbReference>
<evidence type="ECO:0000313" key="7">
    <source>
        <dbReference type="Proteomes" id="UP000751190"/>
    </source>
</evidence>
<gene>
    <name evidence="6" type="ORF">KFE25_001761</name>
</gene>
<protein>
    <recommendedName>
        <fullName evidence="5">AAA+ ATPase domain-containing protein</fullName>
    </recommendedName>
</protein>
<feature type="compositionally biased region" description="Low complexity" evidence="4">
    <location>
        <begin position="450"/>
        <end position="475"/>
    </location>
</feature>
<feature type="region of interest" description="Disordered" evidence="4">
    <location>
        <begin position="72"/>
        <end position="102"/>
    </location>
</feature>
<feature type="compositionally biased region" description="Low complexity" evidence="4">
    <location>
        <begin position="90"/>
        <end position="99"/>
    </location>
</feature>
<dbReference type="InterPro" id="IPR003959">
    <property type="entry name" value="ATPase_AAA_core"/>
</dbReference>
<keyword evidence="7" id="KW-1185">Reference proteome</keyword>
<reference evidence="6" key="1">
    <citation type="submission" date="2021-05" db="EMBL/GenBank/DDBJ databases">
        <title>The genome of the haptophyte Pavlova lutheri (Diacronema luteri, Pavlovales) - a model for lipid biosynthesis in eukaryotic algae.</title>
        <authorList>
            <person name="Hulatt C.J."/>
            <person name="Posewitz M.C."/>
        </authorList>
    </citation>
    <scope>NUCLEOTIDE SEQUENCE</scope>
    <source>
        <strain evidence="6">NIVA-4/92</strain>
    </source>
</reference>
<dbReference type="Pfam" id="PF00004">
    <property type="entry name" value="AAA"/>
    <property type="match status" value="1"/>
</dbReference>
<feature type="region of interest" description="Disordered" evidence="4">
    <location>
        <begin position="436"/>
        <end position="516"/>
    </location>
</feature>
<dbReference type="InterPro" id="IPR027417">
    <property type="entry name" value="P-loop_NTPase"/>
</dbReference>
<dbReference type="AlphaFoldDB" id="A0A8J5XFD1"/>